<dbReference type="RefSeq" id="WP_047806225.1">
    <property type="nucleotide sequence ID" value="NZ_CP011805.1"/>
</dbReference>
<sequence>MGRRIIGGAFISLDGIIQAPGGPEEDTTGGFAHGGWLANLFEEAIANQIDTLLSMPFDLLLGRRTYDIFAGHWPHQPQDDPIADMFARAHKYVLTGSDQTLDWEGSHRLADLDSLAALKRQDGPDLVIQGSSTLYPQLLEHNLLDRLVLMTAPLTLGTGKRLFGDGTPVRKFRLVEQRLGTNGSVMSTYEPNGALETGSFASQQPSEAEIERRRKMAEGTW</sequence>
<gene>
    <name evidence="3" type="ORF">AM2010_1100</name>
</gene>
<evidence type="ECO:0000313" key="3">
    <source>
        <dbReference type="EMBL" id="AKM07175.1"/>
    </source>
</evidence>
<dbReference type="InterPro" id="IPR024072">
    <property type="entry name" value="DHFR-like_dom_sf"/>
</dbReference>
<dbReference type="InterPro" id="IPR050765">
    <property type="entry name" value="Riboflavin_Biosynth_HTPR"/>
</dbReference>
<dbReference type="Gene3D" id="3.40.430.10">
    <property type="entry name" value="Dihydrofolate Reductase, subunit A"/>
    <property type="match status" value="1"/>
</dbReference>
<evidence type="ECO:0000256" key="1">
    <source>
        <dbReference type="SAM" id="MobiDB-lite"/>
    </source>
</evidence>
<name>A0A0G3X6K7_9SPHN</name>
<keyword evidence="4" id="KW-1185">Reference proteome</keyword>
<dbReference type="PANTHER" id="PTHR38011">
    <property type="entry name" value="DIHYDROFOLATE REDUCTASE FAMILY PROTEIN (AFU_ORTHOLOGUE AFUA_8G06820)"/>
    <property type="match status" value="1"/>
</dbReference>
<protein>
    <submittedName>
        <fullName evidence="3">Dihydrofolate reductase</fullName>
    </submittedName>
</protein>
<feature type="region of interest" description="Disordered" evidence="1">
    <location>
        <begin position="187"/>
        <end position="221"/>
    </location>
</feature>
<dbReference type="AlphaFoldDB" id="A0A0G3X6K7"/>
<accession>A0A0G3X6K7</accession>
<dbReference type="EMBL" id="CP011805">
    <property type="protein sequence ID" value="AKM07175.1"/>
    <property type="molecule type" value="Genomic_DNA"/>
</dbReference>
<dbReference type="Pfam" id="PF01872">
    <property type="entry name" value="RibD_C"/>
    <property type="match status" value="1"/>
</dbReference>
<dbReference type="GO" id="GO:0008703">
    <property type="term" value="F:5-amino-6-(5-phosphoribosylamino)uracil reductase activity"/>
    <property type="evidence" value="ECO:0007669"/>
    <property type="project" value="InterPro"/>
</dbReference>
<evidence type="ECO:0000259" key="2">
    <source>
        <dbReference type="Pfam" id="PF01872"/>
    </source>
</evidence>
<dbReference type="Proteomes" id="UP000037643">
    <property type="component" value="Chromosome"/>
</dbReference>
<dbReference type="SUPFAM" id="SSF53597">
    <property type="entry name" value="Dihydrofolate reductase-like"/>
    <property type="match status" value="1"/>
</dbReference>
<proteinExistence type="predicted"/>
<dbReference type="InterPro" id="IPR002734">
    <property type="entry name" value="RibDG_C"/>
</dbReference>
<dbReference type="OrthoDB" id="7342392at2"/>
<dbReference type="STRING" id="543877.AM2010_1100"/>
<dbReference type="GO" id="GO:0009231">
    <property type="term" value="P:riboflavin biosynthetic process"/>
    <property type="evidence" value="ECO:0007669"/>
    <property type="project" value="InterPro"/>
</dbReference>
<reference evidence="3 4" key="1">
    <citation type="submission" date="2015-06" db="EMBL/GenBank/DDBJ databases">
        <authorList>
            <person name="Kim K.M."/>
        </authorList>
    </citation>
    <scope>NUCLEOTIDE SEQUENCE [LARGE SCALE GENOMIC DNA]</scope>
    <source>
        <strain evidence="3 4">KCTC 22370</strain>
    </source>
</reference>
<dbReference type="KEGG" id="amx:AM2010_1100"/>
<dbReference type="PANTHER" id="PTHR38011:SF2">
    <property type="entry name" value="BIFUNCTIONAL DEAMINASE-REDUCTASE DOMAIN PROTEIN"/>
    <property type="match status" value="1"/>
</dbReference>
<evidence type="ECO:0000313" key="4">
    <source>
        <dbReference type="Proteomes" id="UP000037643"/>
    </source>
</evidence>
<dbReference type="PATRIC" id="fig|543877.4.peg.1116"/>
<feature type="domain" description="Bacterial bifunctional deaminase-reductase C-terminal" evidence="2">
    <location>
        <begin position="6"/>
        <end position="181"/>
    </location>
</feature>
<organism evidence="3 4">
    <name type="scientific">Pelagerythrobacter marensis</name>
    <dbReference type="NCBI Taxonomy" id="543877"/>
    <lineage>
        <taxon>Bacteria</taxon>
        <taxon>Pseudomonadati</taxon>
        <taxon>Pseudomonadota</taxon>
        <taxon>Alphaproteobacteria</taxon>
        <taxon>Sphingomonadales</taxon>
        <taxon>Erythrobacteraceae</taxon>
        <taxon>Pelagerythrobacter</taxon>
    </lineage>
</organism>